<reference evidence="2" key="1">
    <citation type="journal article" date="2019" name="Int. J. Syst. Evol. Microbiol.">
        <title>The Global Catalogue of Microorganisms (GCM) 10K type strain sequencing project: providing services to taxonomists for standard genome sequencing and annotation.</title>
        <authorList>
            <consortium name="The Broad Institute Genomics Platform"/>
            <consortium name="The Broad Institute Genome Sequencing Center for Infectious Disease"/>
            <person name="Wu L."/>
            <person name="Ma J."/>
        </authorList>
    </citation>
    <scope>NUCLEOTIDE SEQUENCE [LARGE SCALE GENOMIC DNA]</scope>
    <source>
        <strain evidence="2">CCUG 38813</strain>
    </source>
</reference>
<gene>
    <name evidence="1" type="ORF">ACFPOU_04965</name>
</gene>
<keyword evidence="2" id="KW-1185">Reference proteome</keyword>
<evidence type="ECO:0000313" key="1">
    <source>
        <dbReference type="EMBL" id="MFC5510480.1"/>
    </source>
</evidence>
<name>A0ABW0PDH2_9BURK</name>
<comment type="caution">
    <text evidence="1">The sequence shown here is derived from an EMBL/GenBank/DDBJ whole genome shotgun (WGS) entry which is preliminary data.</text>
</comment>
<dbReference type="RefSeq" id="WP_379717818.1">
    <property type="nucleotide sequence ID" value="NZ_JBHSMS010000015.1"/>
</dbReference>
<evidence type="ECO:0000313" key="2">
    <source>
        <dbReference type="Proteomes" id="UP001596031"/>
    </source>
</evidence>
<dbReference type="EMBL" id="JBHSMS010000015">
    <property type="protein sequence ID" value="MFC5510480.1"/>
    <property type="molecule type" value="Genomic_DNA"/>
</dbReference>
<protein>
    <submittedName>
        <fullName evidence="1">Uncharacterized protein</fullName>
    </submittedName>
</protein>
<sequence length="78" mass="8725">DRRVGHTSALTRFSVPLHLKPRFVALIGADLKSDQAFYIGRFARGGMSSGTVSGEAWANNLVPTLRQRARWLRESWAI</sequence>
<organism evidence="1 2">
    <name type="scientific">Massilia jejuensis</name>
    <dbReference type="NCBI Taxonomy" id="648894"/>
    <lineage>
        <taxon>Bacteria</taxon>
        <taxon>Pseudomonadati</taxon>
        <taxon>Pseudomonadota</taxon>
        <taxon>Betaproteobacteria</taxon>
        <taxon>Burkholderiales</taxon>
        <taxon>Oxalobacteraceae</taxon>
        <taxon>Telluria group</taxon>
        <taxon>Massilia</taxon>
    </lineage>
</organism>
<feature type="non-terminal residue" evidence="1">
    <location>
        <position position="1"/>
    </location>
</feature>
<dbReference type="Proteomes" id="UP001596031">
    <property type="component" value="Unassembled WGS sequence"/>
</dbReference>
<proteinExistence type="predicted"/>
<accession>A0ABW0PDH2</accession>